<sequence>MLISVRYISAAVDTQVAKISIVNIYEDVHTRATVTGVDVDIPKTKSVHTKFTLMNVVNERKADQRNRKRIVDNFGSKSSSWMKWVVFRGCDALCTCA</sequence>
<keyword evidence="2" id="KW-1185">Reference proteome</keyword>
<dbReference type="VEuPathDB" id="FungiDB:FMAN_09711"/>
<protein>
    <submittedName>
        <fullName evidence="1">Uncharacterized protein</fullName>
    </submittedName>
</protein>
<accession>A0A1L7UFG8</accession>
<proteinExistence type="predicted"/>
<name>A0A1L7UFG8_FUSMA</name>
<comment type="caution">
    <text evidence="1">The sequence shown here is derived from an EMBL/GenBank/DDBJ whole genome shotgun (WGS) entry which is preliminary data.</text>
</comment>
<dbReference type="EMBL" id="FCQH01000021">
    <property type="protein sequence ID" value="CVL07932.1"/>
    <property type="molecule type" value="Genomic_DNA"/>
</dbReference>
<dbReference type="AlphaFoldDB" id="A0A1L7UFG8"/>
<dbReference type="RefSeq" id="XP_041690783.1">
    <property type="nucleotide sequence ID" value="XM_041825398.1"/>
</dbReference>
<evidence type="ECO:0000313" key="1">
    <source>
        <dbReference type="EMBL" id="CVL07932.1"/>
    </source>
</evidence>
<reference evidence="2" key="1">
    <citation type="journal article" date="2016" name="Genome Biol. Evol.">
        <title>Comparative 'omics' of the Fusarium fujikuroi species complex highlights differences in genetic potential and metabolite synthesis.</title>
        <authorList>
            <person name="Niehaus E.-M."/>
            <person name="Muensterkoetter M."/>
            <person name="Proctor R.H."/>
            <person name="Brown D.W."/>
            <person name="Sharon A."/>
            <person name="Idan Y."/>
            <person name="Oren-Young L."/>
            <person name="Sieber C.M."/>
            <person name="Novak O."/>
            <person name="Pencik A."/>
            <person name="Tarkowska D."/>
            <person name="Hromadova K."/>
            <person name="Freeman S."/>
            <person name="Maymon M."/>
            <person name="Elazar M."/>
            <person name="Youssef S.A."/>
            <person name="El-Shabrawy E.S.M."/>
            <person name="Shalaby A.B.A."/>
            <person name="Houterman P."/>
            <person name="Brock N.L."/>
            <person name="Burkhardt I."/>
            <person name="Tsavkelova E.A."/>
            <person name="Dickschat J.S."/>
            <person name="Galuszka P."/>
            <person name="Gueldener U."/>
            <person name="Tudzynski B."/>
        </authorList>
    </citation>
    <scope>NUCLEOTIDE SEQUENCE [LARGE SCALE GENOMIC DNA]</scope>
    <source>
        <strain evidence="2">MRC7560</strain>
    </source>
</reference>
<evidence type="ECO:0000313" key="2">
    <source>
        <dbReference type="Proteomes" id="UP000184255"/>
    </source>
</evidence>
<organism evidence="1 2">
    <name type="scientific">Fusarium mangiferae</name>
    <name type="common">Mango malformation disease fungus</name>
    <dbReference type="NCBI Taxonomy" id="192010"/>
    <lineage>
        <taxon>Eukaryota</taxon>
        <taxon>Fungi</taxon>
        <taxon>Dikarya</taxon>
        <taxon>Ascomycota</taxon>
        <taxon>Pezizomycotina</taxon>
        <taxon>Sordariomycetes</taxon>
        <taxon>Hypocreomycetidae</taxon>
        <taxon>Hypocreales</taxon>
        <taxon>Nectriaceae</taxon>
        <taxon>Fusarium</taxon>
        <taxon>Fusarium fujikuroi species complex</taxon>
    </lineage>
</organism>
<dbReference type="Proteomes" id="UP000184255">
    <property type="component" value="Unassembled WGS sequence"/>
</dbReference>
<gene>
    <name evidence="1" type="ORF">FMAN_09711</name>
</gene>
<dbReference type="GeneID" id="65088970"/>